<dbReference type="Proteomes" id="UP000789508">
    <property type="component" value="Unassembled WGS sequence"/>
</dbReference>
<protein>
    <submittedName>
        <fullName evidence="1">12207_t:CDS:1</fullName>
    </submittedName>
</protein>
<keyword evidence="2" id="KW-1185">Reference proteome</keyword>
<evidence type="ECO:0000313" key="2">
    <source>
        <dbReference type="Proteomes" id="UP000789508"/>
    </source>
</evidence>
<reference evidence="1" key="1">
    <citation type="submission" date="2021-06" db="EMBL/GenBank/DDBJ databases">
        <authorList>
            <person name="Kallberg Y."/>
            <person name="Tangrot J."/>
            <person name="Rosling A."/>
        </authorList>
    </citation>
    <scope>NUCLEOTIDE SEQUENCE</scope>
    <source>
        <strain evidence="1">FL130A</strain>
    </source>
</reference>
<proteinExistence type="predicted"/>
<sequence>QAWLPANNNANQIWSSNPDKSVIHLSVSELSESFRSDKQPDYLTDIRIIEYQ</sequence>
<dbReference type="EMBL" id="CAJVPS010058092">
    <property type="protein sequence ID" value="CAG8779682.1"/>
    <property type="molecule type" value="Genomic_DNA"/>
</dbReference>
<accession>A0A9N9JGM5</accession>
<gene>
    <name evidence="1" type="ORF">ALEPTO_LOCUS14608</name>
</gene>
<comment type="caution">
    <text evidence="1">The sequence shown here is derived from an EMBL/GenBank/DDBJ whole genome shotgun (WGS) entry which is preliminary data.</text>
</comment>
<name>A0A9N9JGM5_9GLOM</name>
<dbReference type="AlphaFoldDB" id="A0A9N9JGM5"/>
<feature type="non-terminal residue" evidence="1">
    <location>
        <position position="1"/>
    </location>
</feature>
<evidence type="ECO:0000313" key="1">
    <source>
        <dbReference type="EMBL" id="CAG8779682.1"/>
    </source>
</evidence>
<feature type="non-terminal residue" evidence="1">
    <location>
        <position position="52"/>
    </location>
</feature>
<organism evidence="1 2">
    <name type="scientific">Ambispora leptoticha</name>
    <dbReference type="NCBI Taxonomy" id="144679"/>
    <lineage>
        <taxon>Eukaryota</taxon>
        <taxon>Fungi</taxon>
        <taxon>Fungi incertae sedis</taxon>
        <taxon>Mucoromycota</taxon>
        <taxon>Glomeromycotina</taxon>
        <taxon>Glomeromycetes</taxon>
        <taxon>Archaeosporales</taxon>
        <taxon>Ambisporaceae</taxon>
        <taxon>Ambispora</taxon>
    </lineage>
</organism>